<accession>A0ABR4A802</accession>
<keyword evidence="3" id="KW-1185">Reference proteome</keyword>
<feature type="compositionally biased region" description="Basic and acidic residues" evidence="1">
    <location>
        <begin position="592"/>
        <end position="601"/>
    </location>
</feature>
<protein>
    <submittedName>
        <fullName evidence="2">Uncharacterized protein</fullName>
    </submittedName>
</protein>
<feature type="region of interest" description="Disordered" evidence="1">
    <location>
        <begin position="433"/>
        <end position="510"/>
    </location>
</feature>
<evidence type="ECO:0000313" key="2">
    <source>
        <dbReference type="EMBL" id="KAL2041930.1"/>
    </source>
</evidence>
<feature type="compositionally biased region" description="Low complexity" evidence="1">
    <location>
        <begin position="452"/>
        <end position="479"/>
    </location>
</feature>
<evidence type="ECO:0000256" key="1">
    <source>
        <dbReference type="SAM" id="MobiDB-lite"/>
    </source>
</evidence>
<reference evidence="2 3" key="1">
    <citation type="submission" date="2024-09" db="EMBL/GenBank/DDBJ databases">
        <title>Rethinking Asexuality: The Enigmatic Case of Functional Sexual Genes in Lepraria (Stereocaulaceae).</title>
        <authorList>
            <person name="Doellman M."/>
            <person name="Sun Y."/>
            <person name="Barcenas-Pena A."/>
            <person name="Lumbsch H.T."/>
            <person name="Grewe F."/>
        </authorList>
    </citation>
    <scope>NUCLEOTIDE SEQUENCE [LARGE SCALE GENOMIC DNA]</scope>
    <source>
        <strain evidence="2 3">Mercado 3170</strain>
    </source>
</reference>
<dbReference type="EMBL" id="JBEFKJ010000015">
    <property type="protein sequence ID" value="KAL2041930.1"/>
    <property type="molecule type" value="Genomic_DNA"/>
</dbReference>
<comment type="caution">
    <text evidence="2">The sequence shown here is derived from an EMBL/GenBank/DDBJ whole genome shotgun (WGS) entry which is preliminary data.</text>
</comment>
<feature type="compositionally biased region" description="Polar residues" evidence="1">
    <location>
        <begin position="554"/>
        <end position="579"/>
    </location>
</feature>
<feature type="region of interest" description="Disordered" evidence="1">
    <location>
        <begin position="177"/>
        <end position="196"/>
    </location>
</feature>
<name>A0ABR4A802_9LECA</name>
<feature type="compositionally biased region" description="Basic residues" evidence="1">
    <location>
        <begin position="623"/>
        <end position="632"/>
    </location>
</feature>
<organism evidence="2 3">
    <name type="scientific">Stereocaulon virgatum</name>
    <dbReference type="NCBI Taxonomy" id="373712"/>
    <lineage>
        <taxon>Eukaryota</taxon>
        <taxon>Fungi</taxon>
        <taxon>Dikarya</taxon>
        <taxon>Ascomycota</taxon>
        <taxon>Pezizomycotina</taxon>
        <taxon>Lecanoromycetes</taxon>
        <taxon>OSLEUM clade</taxon>
        <taxon>Lecanoromycetidae</taxon>
        <taxon>Lecanorales</taxon>
        <taxon>Lecanorineae</taxon>
        <taxon>Stereocaulaceae</taxon>
        <taxon>Stereocaulon</taxon>
    </lineage>
</organism>
<feature type="compositionally biased region" description="Polar residues" evidence="1">
    <location>
        <begin position="84"/>
        <end position="93"/>
    </location>
</feature>
<proteinExistence type="predicted"/>
<feature type="region of interest" description="Disordered" evidence="1">
    <location>
        <begin position="1"/>
        <end position="24"/>
    </location>
</feature>
<evidence type="ECO:0000313" key="3">
    <source>
        <dbReference type="Proteomes" id="UP001590950"/>
    </source>
</evidence>
<feature type="region of interest" description="Disordered" evidence="1">
    <location>
        <begin position="346"/>
        <end position="381"/>
    </location>
</feature>
<feature type="compositionally biased region" description="Basic and acidic residues" evidence="1">
    <location>
        <begin position="1"/>
        <end position="22"/>
    </location>
</feature>
<sequence length="951" mass="106622">MEHSTHAHPLPDGREVSSREESASVYASCTITSPTLASQQQNDNQQTRRLQLRNAGFRGPALYFRRMSPLFGASPIALEPFSRPVNNENSPSSTEKRRLYGEDLSYKPVKILQEIHNSTRRKRTSPKPTFCAIFEDAPRTEHVNENFSPTSWYNEGSHNCSPAALTASPANMMCLREGSHNQRTPPPLSSPLAKHVKSRSLRRVELRSASSEAAKYIEHLESQLASANARLESPTATKKRSAKLRALTVENRNLRHEVSDWEKEFDTRIREERDQRYGVEMELRQHVRQLEGSMEMKDARIGELQWELESMRVKFRDAEELAAINVSLEKRVEVLTSILVHSPMKLDASSATTSPNKADPPKRTTRPRSMLPRLPSSPGGIQVPLATVSEQAFWQSKSFGMPSNIAEFSEESDVAQFDEHNFLSATLVEAIRSPDPSGHSRQLSPVGHRSRTSTSFRSVPSPSSRPSSVRSSTSFGPTSWGSPNPAESEPRSASKKRRSMRRFPSGSSTLRPLILPTATVVPSLPASAPIYPSIEVIARRDHSDVSLDPTMSFLSQPFDSSPMSTPTQPGRQRSTSWAQEETLRVLEGGFSDPERRADTRVSRSSPSVAGEPFQEFEDIYSEKRKRHSRPRSLQKELEEAQASQIKDVDVQTDFSEALDGLIATNGENQLKSIWTGMDPTSFESSIPKSLIRQRRPMADFDNTPKSGRKYPPCNIASPKAIRILSSTPLTPEHAHGILACLTNLITRIKQEPFILARRLLANAWRLGSERFGGMGWWLLVEDSSRNDFDWHHLTAEAGRNRTAERYYGAINVRNSWLPPLQIPNSASNAPQVLPSLTPSSRKEPHLFPCSDCTEPSSRRTLRLWLQFSFAIVLAVGMAIKHGPGRLLVGNSQIHRYKHELLQAQQQRDYRLEHTNQGSPPSREGHESYDVDSGYGSIIFAEVLGPEDFEDR</sequence>
<feature type="compositionally biased region" description="Low complexity" evidence="1">
    <location>
        <begin position="367"/>
        <end position="378"/>
    </location>
</feature>
<gene>
    <name evidence="2" type="ORF">N7G274_005118</name>
</gene>
<feature type="region of interest" description="Disordered" evidence="1">
    <location>
        <begin position="554"/>
        <end position="635"/>
    </location>
</feature>
<feature type="region of interest" description="Disordered" evidence="1">
    <location>
        <begin position="77"/>
        <end position="97"/>
    </location>
</feature>
<dbReference type="Proteomes" id="UP001590950">
    <property type="component" value="Unassembled WGS sequence"/>
</dbReference>